<evidence type="ECO:0000259" key="2">
    <source>
        <dbReference type="PROSITE" id="PS51468"/>
    </source>
</evidence>
<evidence type="ECO:0000259" key="1">
    <source>
        <dbReference type="PROSITE" id="PS50234"/>
    </source>
</evidence>
<gene>
    <name evidence="3" type="ORF">GKIL_2889</name>
</gene>
<feature type="domain" description="VIT" evidence="2">
    <location>
        <begin position="47"/>
        <end position="175"/>
    </location>
</feature>
<evidence type="ECO:0008006" key="5">
    <source>
        <dbReference type="Google" id="ProtNLM"/>
    </source>
</evidence>
<dbReference type="InterPro" id="IPR002035">
    <property type="entry name" value="VWF_A"/>
</dbReference>
<dbReference type="SUPFAM" id="SSF53300">
    <property type="entry name" value="vWA-like"/>
    <property type="match status" value="1"/>
</dbReference>
<dbReference type="OrthoDB" id="9784383at2"/>
<dbReference type="PROSITE" id="PS51468">
    <property type="entry name" value="VIT"/>
    <property type="match status" value="1"/>
</dbReference>
<keyword evidence="4" id="KW-1185">Reference proteome</keyword>
<dbReference type="SMART" id="SM00609">
    <property type="entry name" value="VIT"/>
    <property type="match status" value="1"/>
</dbReference>
<dbReference type="PANTHER" id="PTHR45737">
    <property type="entry name" value="VON WILLEBRAND FACTOR A DOMAIN-CONTAINING PROTEIN 5A"/>
    <property type="match status" value="1"/>
</dbReference>
<dbReference type="Pfam" id="PF13768">
    <property type="entry name" value="VWA_3"/>
    <property type="match status" value="1"/>
</dbReference>
<dbReference type="PANTHER" id="PTHR45737:SF6">
    <property type="entry name" value="VON WILLEBRAND FACTOR A DOMAIN-CONTAINING PROTEIN 5A"/>
    <property type="match status" value="1"/>
</dbReference>
<sequence>MLPRPRLLLGFSLTAFFVLLAGLSPLFAHKPAAGAACNGPQPLTPGSGCLFTLGLKGDRAFVLRHTDVKAQISGNIARVEVRQTFENPFSDPLEAIYVFPLPDESAVDEMEIRIGERVIKGDIKKREEAQKIYQQAKNQGRTAGLLEQQRDNIFTQSLANIRPGEQIEVRIRYSESVKFEKGDYEFVFPMVVGPRYIPGKAIDGSGDTDRVPDASTIRPPYLRSEERSGHDIAVAVTIDAGVPVETVQSTSHTIRVQRQGRLLAVKLAAADTIPNKDLILRYRVSGERTRPTVLTQSGDRGGHFAAYLIPAIRYQPNEIVPKDVVFLMDTSGSQSGDPIVKSQELMRRFIAGLHPQDTFSIVNFSDTTDELAAAPLANTAANRKLALAYIARLNANGGTELLNGIRKVLSFAAAKDGGLRSIVLLTDGYIGDDKRVIAEVQRHLAPGNRLYTFGVGSSVNRYLIDRLAEVGRGTARVVRQDEPTAAVAQHFFEQINSPVLTDVQVSWQGEGAPPEIYPHALPDLFANQPLVLFGRKADSRPGTLRITGTAAGGVPFSQSVAVPFHSEPNNPAIAQLWGRARLKDLTNQMVAGDTKSGVEAVTRTALAYHLLSEYTAFVAVSEEVRVDPTGERRTVQVPVPTPEGVDYERSGAADAAGGYARARFTPIGSFAAPPPLARPRTEAVTKEAAPQPQQPAAAIQVTGAIGLDEAARRDLEDHLKSLKLPAGLGSKLVFELVVQKGRIKRLLLIEQNPVLIDPSVLDSIREQLTTWLVPSSPSLTARVTLQLHS</sequence>
<dbReference type="AlphaFoldDB" id="U5QN72"/>
<feature type="domain" description="VWFA" evidence="1">
    <location>
        <begin position="323"/>
        <end position="495"/>
    </location>
</feature>
<accession>U5QN72</accession>
<name>U5QN72_GLOK1</name>
<dbReference type="Pfam" id="PF08487">
    <property type="entry name" value="VIT"/>
    <property type="match status" value="1"/>
</dbReference>
<dbReference type="Proteomes" id="UP000017396">
    <property type="component" value="Chromosome"/>
</dbReference>
<dbReference type="InterPro" id="IPR013694">
    <property type="entry name" value="VIT"/>
</dbReference>
<evidence type="ECO:0000313" key="4">
    <source>
        <dbReference type="Proteomes" id="UP000017396"/>
    </source>
</evidence>
<organism evidence="3 4">
    <name type="scientific">Gloeobacter kilaueensis (strain ATCC BAA-2537 / CCAP 1431/1 / ULC 316 / JS1)</name>
    <dbReference type="NCBI Taxonomy" id="1183438"/>
    <lineage>
        <taxon>Bacteria</taxon>
        <taxon>Bacillati</taxon>
        <taxon>Cyanobacteriota</taxon>
        <taxon>Cyanophyceae</taxon>
        <taxon>Gloeobacterales</taxon>
        <taxon>Gloeobacteraceae</taxon>
        <taxon>Gloeobacter</taxon>
    </lineage>
</organism>
<dbReference type="eggNOG" id="COG2304">
    <property type="taxonomic scope" value="Bacteria"/>
</dbReference>
<dbReference type="PROSITE" id="PS50234">
    <property type="entry name" value="VWFA"/>
    <property type="match status" value="1"/>
</dbReference>
<reference evidence="3 4" key="1">
    <citation type="journal article" date="2013" name="PLoS ONE">
        <title>Cultivation and Complete Genome Sequencing of Gloeobacter kilaueensis sp. nov., from a Lava Cave in Kilauea Caldera, Hawai'i.</title>
        <authorList>
            <person name="Saw J.H."/>
            <person name="Schatz M."/>
            <person name="Brown M.V."/>
            <person name="Kunkel D.D."/>
            <person name="Foster J.S."/>
            <person name="Shick H."/>
            <person name="Christensen S."/>
            <person name="Hou S."/>
            <person name="Wan X."/>
            <person name="Donachie S.P."/>
        </authorList>
    </citation>
    <scope>NUCLEOTIDE SEQUENCE [LARGE SCALE GENOMIC DNA]</scope>
    <source>
        <strain evidence="4">JS</strain>
    </source>
</reference>
<dbReference type="InterPro" id="IPR036465">
    <property type="entry name" value="vWFA_dom_sf"/>
</dbReference>
<dbReference type="HOGENOM" id="CLU_011139_1_1_3"/>
<dbReference type="RefSeq" id="WP_023174364.1">
    <property type="nucleotide sequence ID" value="NC_022600.1"/>
</dbReference>
<dbReference type="STRING" id="1183438.GKIL_2889"/>
<dbReference type="NCBIfam" id="NF033769">
    <property type="entry name" value="after_VWA_1"/>
    <property type="match status" value="1"/>
</dbReference>
<protein>
    <recommendedName>
        <fullName evidence="5">Vault protein inter-alpha-trypsin</fullName>
    </recommendedName>
</protein>
<dbReference type="EMBL" id="CP003587">
    <property type="protein sequence ID" value="AGY59135.1"/>
    <property type="molecule type" value="Genomic_DNA"/>
</dbReference>
<proteinExistence type="predicted"/>
<dbReference type="KEGG" id="glj:GKIL_2889"/>
<evidence type="ECO:0000313" key="3">
    <source>
        <dbReference type="EMBL" id="AGY59135.1"/>
    </source>
</evidence>
<dbReference type="SMART" id="SM00327">
    <property type="entry name" value="VWA"/>
    <property type="match status" value="1"/>
</dbReference>
<dbReference type="PATRIC" id="fig|1183438.3.peg.2847"/>
<dbReference type="Gene3D" id="3.40.50.410">
    <property type="entry name" value="von Willebrand factor, type A domain"/>
    <property type="match status" value="1"/>
</dbReference>